<keyword evidence="3" id="KW-1185">Reference proteome</keyword>
<dbReference type="Pfam" id="PF04964">
    <property type="entry name" value="Flp_Fap"/>
    <property type="match status" value="1"/>
</dbReference>
<sequence>MTTCLTRSFRLFAGDRKGVTALEYGLIAALIASVIVAGVTLLGTNLQTMFNTLAGKIPTT</sequence>
<evidence type="ECO:0000256" key="1">
    <source>
        <dbReference type="SAM" id="Phobius"/>
    </source>
</evidence>
<dbReference type="Proteomes" id="UP000324536">
    <property type="component" value="Chromosome"/>
</dbReference>
<keyword evidence="1" id="KW-0812">Transmembrane</keyword>
<dbReference type="AlphaFoldDB" id="A0A5C1YRQ1"/>
<feature type="transmembrane region" description="Helical" evidence="1">
    <location>
        <begin position="21"/>
        <end position="43"/>
    </location>
</feature>
<name>A0A5C1YRQ1_9PROT</name>
<gene>
    <name evidence="2" type="ORF">FLP30_07615</name>
</gene>
<keyword evidence="1" id="KW-0472">Membrane</keyword>
<protein>
    <submittedName>
        <fullName evidence="2">Flp family type IVb pilin</fullName>
    </submittedName>
</protein>
<keyword evidence="1" id="KW-1133">Transmembrane helix</keyword>
<dbReference type="InterPro" id="IPR007047">
    <property type="entry name" value="Flp_Fap"/>
</dbReference>
<dbReference type="KEGG" id="acek:FLP30_07615"/>
<evidence type="ECO:0000313" key="3">
    <source>
        <dbReference type="Proteomes" id="UP000324536"/>
    </source>
</evidence>
<accession>A0A5C1YRQ1</accession>
<reference evidence="2 3" key="1">
    <citation type="submission" date="2019-09" db="EMBL/GenBank/DDBJ databases">
        <title>Genome sequencing of strain KACC 21233.</title>
        <authorList>
            <person name="Heo J."/>
            <person name="Kim S.-J."/>
            <person name="Kim J.-S."/>
            <person name="Hong S.-B."/>
            <person name="Kwon S.-W."/>
        </authorList>
    </citation>
    <scope>NUCLEOTIDE SEQUENCE [LARGE SCALE GENOMIC DNA]</scope>
    <source>
        <strain evidence="2 3">KACC 21233</strain>
    </source>
</reference>
<proteinExistence type="predicted"/>
<dbReference type="EMBL" id="CP043506">
    <property type="protein sequence ID" value="QEO17607.1"/>
    <property type="molecule type" value="Genomic_DNA"/>
</dbReference>
<organism evidence="2 3">
    <name type="scientific">Acetobacter vaccinii</name>
    <dbReference type="NCBI Taxonomy" id="2592655"/>
    <lineage>
        <taxon>Bacteria</taxon>
        <taxon>Pseudomonadati</taxon>
        <taxon>Pseudomonadota</taxon>
        <taxon>Alphaproteobacteria</taxon>
        <taxon>Acetobacterales</taxon>
        <taxon>Acetobacteraceae</taxon>
        <taxon>Acetobacter</taxon>
    </lineage>
</organism>
<evidence type="ECO:0000313" key="2">
    <source>
        <dbReference type="EMBL" id="QEO17607.1"/>
    </source>
</evidence>
<dbReference type="RefSeq" id="WP_149279284.1">
    <property type="nucleotide sequence ID" value="NZ_CP043506.1"/>
</dbReference>